<dbReference type="VEuPathDB" id="FungiDB:MGG_17485"/>
<organism evidence="2 3">
    <name type="scientific">Pyricularia oryzae (strain 70-15 / ATCC MYA-4617 / FGSC 8958)</name>
    <name type="common">Rice blast fungus</name>
    <name type="synonym">Magnaporthe oryzae</name>
    <dbReference type="NCBI Taxonomy" id="242507"/>
    <lineage>
        <taxon>Eukaryota</taxon>
        <taxon>Fungi</taxon>
        <taxon>Dikarya</taxon>
        <taxon>Ascomycota</taxon>
        <taxon>Pezizomycotina</taxon>
        <taxon>Sordariomycetes</taxon>
        <taxon>Sordariomycetidae</taxon>
        <taxon>Magnaporthales</taxon>
        <taxon>Pyriculariaceae</taxon>
        <taxon>Pyricularia</taxon>
    </lineage>
</organism>
<accession>G4NDB3</accession>
<evidence type="ECO:0000256" key="1">
    <source>
        <dbReference type="SAM" id="MobiDB-lite"/>
    </source>
</evidence>
<feature type="compositionally biased region" description="Polar residues" evidence="1">
    <location>
        <begin position="59"/>
        <end position="70"/>
    </location>
</feature>
<dbReference type="KEGG" id="mgr:MGG_17485"/>
<dbReference type="Proteomes" id="UP000009058">
    <property type="component" value="Chromosome 5"/>
</dbReference>
<protein>
    <submittedName>
        <fullName evidence="2">Uncharacterized protein</fullName>
    </submittedName>
</protein>
<evidence type="ECO:0000313" key="3">
    <source>
        <dbReference type="Proteomes" id="UP000009058"/>
    </source>
</evidence>
<feature type="compositionally biased region" description="Basic and acidic residues" evidence="1">
    <location>
        <begin position="38"/>
        <end position="57"/>
    </location>
</feature>
<dbReference type="GeneID" id="12985006"/>
<gene>
    <name evidence="2" type="ORF">MGG_17485</name>
</gene>
<dbReference type="RefSeq" id="XP_003718835.1">
    <property type="nucleotide sequence ID" value="XM_003718787.1"/>
</dbReference>
<proteinExistence type="predicted"/>
<name>G4NDB3_PYRO7</name>
<feature type="region of interest" description="Disordered" evidence="1">
    <location>
        <begin position="26"/>
        <end position="81"/>
    </location>
</feature>
<keyword evidence="3" id="KW-1185">Reference proteome</keyword>
<dbReference type="HOGENOM" id="CLU_2574330_0_0_1"/>
<dbReference type="AlphaFoldDB" id="G4NDB3"/>
<reference key="2">
    <citation type="submission" date="2011-05" db="EMBL/GenBank/DDBJ databases">
        <title>The Genome Sequence of Magnaporthe oryzae 70-15.</title>
        <authorList>
            <consortium name="The Broad Institute Genome Sequencing Platform"/>
            <person name="Ma L.-J."/>
            <person name="Dead R."/>
            <person name="Young S.K."/>
            <person name="Zeng Q."/>
            <person name="Gargeya S."/>
            <person name="Fitzgerald M."/>
            <person name="Haas B."/>
            <person name="Abouelleil A."/>
            <person name="Alvarado L."/>
            <person name="Arachchi H.M."/>
            <person name="Berlin A."/>
            <person name="Brown A."/>
            <person name="Chapman S.B."/>
            <person name="Chen Z."/>
            <person name="Dunbar C."/>
            <person name="Freedman E."/>
            <person name="Gearin G."/>
            <person name="Gellesch M."/>
            <person name="Goldberg J."/>
            <person name="Griggs A."/>
            <person name="Gujja S."/>
            <person name="Heiman D."/>
            <person name="Howarth C."/>
            <person name="Larson L."/>
            <person name="Lui A."/>
            <person name="MacDonald P.J.P."/>
            <person name="Mehta T."/>
            <person name="Montmayeur A."/>
            <person name="Murphy C."/>
            <person name="Neiman D."/>
            <person name="Pearson M."/>
            <person name="Priest M."/>
            <person name="Roberts A."/>
            <person name="Saif S."/>
            <person name="Shea T."/>
            <person name="Shenoy N."/>
            <person name="Sisk P."/>
            <person name="Stolte C."/>
            <person name="Sykes S."/>
            <person name="Yandava C."/>
            <person name="Wortman J."/>
            <person name="Nusbaum C."/>
            <person name="Birren B."/>
        </authorList>
    </citation>
    <scope>NUCLEOTIDE SEQUENCE</scope>
    <source>
        <strain>70-15</strain>
    </source>
</reference>
<sequence>MPCVGWADVAKSCRERSVLHCLATQHVPKNTRGGGGRAPEDGHAGHNDRWAKDERHMHNTSCTESQSSPAASCKSARPSAW</sequence>
<reference evidence="2 3" key="1">
    <citation type="journal article" date="2005" name="Nature">
        <title>The genome sequence of the rice blast fungus Magnaporthe grisea.</title>
        <authorList>
            <person name="Dean R.A."/>
            <person name="Talbot N.J."/>
            <person name="Ebbole D.J."/>
            <person name="Farman M.L."/>
            <person name="Mitchell T.K."/>
            <person name="Orbach M.J."/>
            <person name="Thon M."/>
            <person name="Kulkarni R."/>
            <person name="Xu J.R."/>
            <person name="Pan H."/>
            <person name="Read N.D."/>
            <person name="Lee Y.H."/>
            <person name="Carbone I."/>
            <person name="Brown D."/>
            <person name="Oh Y.Y."/>
            <person name="Donofrio N."/>
            <person name="Jeong J.S."/>
            <person name="Soanes D.M."/>
            <person name="Djonovic S."/>
            <person name="Kolomiets E."/>
            <person name="Rehmeyer C."/>
            <person name="Li W."/>
            <person name="Harding M."/>
            <person name="Kim S."/>
            <person name="Lebrun M.H."/>
            <person name="Bohnert H."/>
            <person name="Coughlan S."/>
            <person name="Butler J."/>
            <person name="Calvo S."/>
            <person name="Ma L.J."/>
            <person name="Nicol R."/>
            <person name="Purcell S."/>
            <person name="Nusbaum C."/>
            <person name="Galagan J.E."/>
            <person name="Birren B.W."/>
        </authorList>
    </citation>
    <scope>NUCLEOTIDE SEQUENCE [LARGE SCALE GENOMIC DNA]</scope>
    <source>
        <strain evidence="3">70-15 / ATCC MYA-4617 / FGSC 8958</strain>
    </source>
</reference>
<evidence type="ECO:0000313" key="2">
    <source>
        <dbReference type="EMBL" id="EHA49251.1"/>
    </source>
</evidence>
<dbReference type="InParanoid" id="G4NDB3"/>
<dbReference type="EMBL" id="CM001235">
    <property type="protein sequence ID" value="EHA49251.1"/>
    <property type="molecule type" value="Genomic_DNA"/>
</dbReference>